<accession>A0ABS2CPQ0</accession>
<proteinExistence type="predicted"/>
<keyword evidence="2" id="KW-1185">Reference proteome</keyword>
<comment type="caution">
    <text evidence="1">The sequence shown here is derived from an EMBL/GenBank/DDBJ whole genome shotgun (WGS) entry which is preliminary data.</text>
</comment>
<dbReference type="Proteomes" id="UP001430172">
    <property type="component" value="Unassembled WGS sequence"/>
</dbReference>
<dbReference type="CDD" id="cd03062">
    <property type="entry name" value="TRX_Fd_Sucrase"/>
    <property type="match status" value="1"/>
</dbReference>
<organism evidence="1 2">
    <name type="scientific">Phycicoccus sonneratiae</name>
    <dbReference type="NCBI Taxonomy" id="2807628"/>
    <lineage>
        <taxon>Bacteria</taxon>
        <taxon>Bacillati</taxon>
        <taxon>Actinomycetota</taxon>
        <taxon>Actinomycetes</taxon>
        <taxon>Micrococcales</taxon>
        <taxon>Intrasporangiaceae</taxon>
        <taxon>Phycicoccus</taxon>
    </lineage>
</organism>
<reference evidence="1" key="1">
    <citation type="submission" date="2021-02" db="EMBL/GenBank/DDBJ databases">
        <title>Phycicoccus sp. MQZ13P-5T, whole genome shotgun sequence.</title>
        <authorList>
            <person name="Tuo L."/>
        </authorList>
    </citation>
    <scope>NUCLEOTIDE SEQUENCE</scope>
    <source>
        <strain evidence="1">MQZ13P-5</strain>
    </source>
</reference>
<dbReference type="PANTHER" id="PTHR31902:SF22">
    <property type="entry name" value="SLL1203 PROTEIN"/>
    <property type="match status" value="1"/>
</dbReference>
<dbReference type="PANTHER" id="PTHR31902">
    <property type="entry name" value="ACTIN PATCHES DISTAL PROTEIN 1"/>
    <property type="match status" value="1"/>
</dbReference>
<gene>
    <name evidence="1" type="ORF">JQN70_15855</name>
</gene>
<dbReference type="InterPro" id="IPR009737">
    <property type="entry name" value="Aim32/Apd1-like"/>
</dbReference>
<dbReference type="InterPro" id="IPR036249">
    <property type="entry name" value="Thioredoxin-like_sf"/>
</dbReference>
<dbReference type="Pfam" id="PF06999">
    <property type="entry name" value="Suc_Fer-like"/>
    <property type="match status" value="1"/>
</dbReference>
<evidence type="ECO:0000313" key="2">
    <source>
        <dbReference type="Proteomes" id="UP001430172"/>
    </source>
</evidence>
<dbReference type="SUPFAM" id="SSF52833">
    <property type="entry name" value="Thioredoxin-like"/>
    <property type="match status" value="1"/>
</dbReference>
<dbReference type="EMBL" id="JAFDVD010000017">
    <property type="protein sequence ID" value="MBM6401872.1"/>
    <property type="molecule type" value="Genomic_DNA"/>
</dbReference>
<name>A0ABS2CPQ0_9MICO</name>
<dbReference type="RefSeq" id="WP_204132331.1">
    <property type="nucleotide sequence ID" value="NZ_JAFDVD010000017.1"/>
</dbReference>
<evidence type="ECO:0000313" key="1">
    <source>
        <dbReference type="EMBL" id="MBM6401872.1"/>
    </source>
</evidence>
<sequence>MALTDLSRCSAAARDRREPLAGSAPVASRWLLVEHPGPWAKSPLETPPFLGRVGEEVEATCASFGGRALLVRRQGRRGSDPGPRQWFAVDTVRGTWVRGTWRTAEDVVEAAHALGTGLSGSDTDAEPMILVCTQGTRDACCAVRGRPIAATLAREWPDEVWECTHLGGHRFAGTLLSLPDGACYGYLDAERVVDLVGAHLDGRVAAAHLRGVTRWEPAVQAALAAVLVEHGPAGLDDAVPGRVDADPDGGPTRVEVLGSGPVPERVLVEVAAETVTDHALGCGAGPKPAVLQRATIRRS</sequence>
<protein>
    <submittedName>
        <fullName evidence="1">Sucrase ferredoxin</fullName>
    </submittedName>
</protein>
<dbReference type="Gene3D" id="3.40.30.10">
    <property type="entry name" value="Glutaredoxin"/>
    <property type="match status" value="1"/>
</dbReference>